<keyword evidence="4" id="KW-0378">Hydrolase</keyword>
<feature type="domain" description="Integrase catalytic" evidence="6">
    <location>
        <begin position="616"/>
        <end position="769"/>
    </location>
</feature>
<dbReference type="CDD" id="cd05484">
    <property type="entry name" value="retropepsin_like_LTR_2"/>
    <property type="match status" value="1"/>
</dbReference>
<keyword evidence="1" id="KW-0808">Transferase</keyword>
<dbReference type="Pfam" id="PF23309">
    <property type="entry name" value="DUF7083"/>
    <property type="match status" value="1"/>
</dbReference>
<dbReference type="AlphaFoldDB" id="A0AA85K957"/>
<dbReference type="Pfam" id="PF00665">
    <property type="entry name" value="rve"/>
    <property type="match status" value="1"/>
</dbReference>
<keyword evidence="4" id="KW-0255">Endonuclease</keyword>
<dbReference type="InterPro" id="IPR036397">
    <property type="entry name" value="RNaseH_sf"/>
</dbReference>
<dbReference type="InterPro" id="IPR021109">
    <property type="entry name" value="Peptidase_aspartic_dom_sf"/>
</dbReference>
<dbReference type="PANTHER" id="PTHR37984">
    <property type="entry name" value="PROTEIN CBG26694"/>
    <property type="match status" value="1"/>
</dbReference>
<dbReference type="Proteomes" id="UP000050795">
    <property type="component" value="Unassembled WGS sequence"/>
</dbReference>
<keyword evidence="7" id="KW-1185">Reference proteome</keyword>
<dbReference type="Gene3D" id="3.30.420.10">
    <property type="entry name" value="Ribonuclease H-like superfamily/Ribonuclease H"/>
    <property type="match status" value="1"/>
</dbReference>
<dbReference type="FunFam" id="3.30.420.10:FF:000063">
    <property type="entry name" value="Retrovirus-related Pol polyprotein from transposon 297-like Protein"/>
    <property type="match status" value="1"/>
</dbReference>
<dbReference type="PROSITE" id="PS50994">
    <property type="entry name" value="INTEGRASE"/>
    <property type="match status" value="1"/>
</dbReference>
<proteinExistence type="predicted"/>
<dbReference type="InterPro" id="IPR050951">
    <property type="entry name" value="Retrovirus_Pol_polyprotein"/>
</dbReference>
<reference evidence="7" key="1">
    <citation type="submission" date="2022-06" db="EMBL/GenBank/DDBJ databases">
        <authorList>
            <person name="Berger JAMES D."/>
            <person name="Berger JAMES D."/>
        </authorList>
    </citation>
    <scope>NUCLEOTIDE SEQUENCE [LARGE SCALE GENOMIC DNA]</scope>
</reference>
<dbReference type="SUPFAM" id="SSF50630">
    <property type="entry name" value="Acid proteases"/>
    <property type="match status" value="1"/>
</dbReference>
<evidence type="ECO:0000313" key="8">
    <source>
        <dbReference type="WBParaSite" id="TREG1_73790.1"/>
    </source>
</evidence>
<evidence type="ECO:0000256" key="2">
    <source>
        <dbReference type="ARBA" id="ARBA00022695"/>
    </source>
</evidence>
<dbReference type="InterPro" id="IPR055510">
    <property type="entry name" value="DUF7083"/>
</dbReference>
<name>A0AA85K957_TRIRE</name>
<dbReference type="PANTHER" id="PTHR37984:SF5">
    <property type="entry name" value="PROTEIN NYNRIN-LIKE"/>
    <property type="match status" value="1"/>
</dbReference>
<evidence type="ECO:0000256" key="4">
    <source>
        <dbReference type="ARBA" id="ARBA00022759"/>
    </source>
</evidence>
<dbReference type="InterPro" id="IPR034128">
    <property type="entry name" value="K02A2.6-like"/>
</dbReference>
<keyword evidence="2" id="KW-0548">Nucleotidyltransferase</keyword>
<dbReference type="FunFam" id="1.10.340.70:FF:000003">
    <property type="entry name" value="Protein CBG25708"/>
    <property type="match status" value="1"/>
</dbReference>
<dbReference type="InterPro" id="IPR041588">
    <property type="entry name" value="Integrase_H2C2"/>
</dbReference>
<evidence type="ECO:0000256" key="1">
    <source>
        <dbReference type="ARBA" id="ARBA00022679"/>
    </source>
</evidence>
<organism evidence="7 8">
    <name type="scientific">Trichobilharzia regenti</name>
    <name type="common">Nasal bird schistosome</name>
    <dbReference type="NCBI Taxonomy" id="157069"/>
    <lineage>
        <taxon>Eukaryota</taxon>
        <taxon>Metazoa</taxon>
        <taxon>Spiralia</taxon>
        <taxon>Lophotrochozoa</taxon>
        <taxon>Platyhelminthes</taxon>
        <taxon>Trematoda</taxon>
        <taxon>Digenea</taxon>
        <taxon>Strigeidida</taxon>
        <taxon>Schistosomatoidea</taxon>
        <taxon>Schistosomatidae</taxon>
        <taxon>Trichobilharzia</taxon>
    </lineage>
</organism>
<dbReference type="SUPFAM" id="SSF53098">
    <property type="entry name" value="Ribonuclease H-like"/>
    <property type="match status" value="1"/>
</dbReference>
<accession>A0AA85K957</accession>
<evidence type="ECO:0000313" key="7">
    <source>
        <dbReference type="Proteomes" id="UP000050795"/>
    </source>
</evidence>
<dbReference type="GO" id="GO:0016779">
    <property type="term" value="F:nucleotidyltransferase activity"/>
    <property type="evidence" value="ECO:0007669"/>
    <property type="project" value="UniProtKB-KW"/>
</dbReference>
<evidence type="ECO:0000259" key="6">
    <source>
        <dbReference type="PROSITE" id="PS50994"/>
    </source>
</evidence>
<dbReference type="Gene3D" id="1.10.340.70">
    <property type="match status" value="1"/>
</dbReference>
<sequence length="923" mass="106352">MTISFEQMQLLLHQQQQQFEACQLSLIEKLTKQFSIQNLGSSNSEKTESIGSSIVEFNFEPSTGVTFEAWFRRYEDLFRVECAHLDDSSKVRLLLRKLGPAEHNKYVNHILPKNSRELNFEETVQTLTNIFGEQLSLFSIRYNCFKISKDPGDDILTYAGKVNRECERSKIRSLTDDQFKCLIFVCGLKSSVDSDIRTQILAEIERKPDMTLQEVTAECQRIINLKHDTKLIEDGQVHEFTSVQAVKSNNSLQVQHKPPTNCWFCGSWHFGKFCPYKRHKCSICNKYGHKEGFCPPVKPRSIRSHNTMAQSRKFRSRSTKPQISSMFATFKVDFESKRKFVTLSINQKPVRLQLDTASDITIISPQTWRALGCPPYQRTEHTARNASGDVMKLSGQIECDVTFRSTSFQGTCYITNRHDLNLLGIDWIEKMKLWDVPLNSVCSNVQCSDSPTNMLMHPNKAAKEDAVIAGVSVDEDVCHVLMTAINTLPVSADMVQRETQSDPTLQSVQQYLRCGWPSRIDCPDLKQFYQRRHSLYLVNDCIMFGERVVVPRSLQQKVMSQLHFTHPGIGRMKSLARCYVYWPNIDRELEEMVRSCSRCAQALKMPIKTDLQPWPNPGKPWSRIHIDFAGPINGKQFLVVIDAYSKWPEVFIMQNTTVTITLNKLVQLFSRFGVPEIIVSDNGPQFTAEQFKQFCERLGVQHIRSPPYHPQSNGQAERFVDTLKRALQKSNWEGSIEDVLHNFLFIYRTTTNPSCPNQTSPAEVMFGRRLRTTLDTIIPIPSRRSKCGRNSEFRFNRRHGTKQRSFMVGQSVLVRDYIRRDLPWVSGVIVGRKGQVIYKVKVGDLIWVRHANQIRNRLVGKHLNDSKSADVQFELLIDTTDPKTSHGQNSRNKGKVSQQPRRSQRQPRPPKYLQVIPRYKSYR</sequence>
<reference evidence="8" key="2">
    <citation type="submission" date="2023-11" db="UniProtKB">
        <authorList>
            <consortium name="WormBaseParasite"/>
        </authorList>
    </citation>
    <scope>IDENTIFICATION</scope>
</reference>
<dbReference type="Pfam" id="PF13975">
    <property type="entry name" value="gag-asp_proteas"/>
    <property type="match status" value="1"/>
</dbReference>
<dbReference type="InterPro" id="IPR012337">
    <property type="entry name" value="RNaseH-like_sf"/>
</dbReference>
<keyword evidence="3" id="KW-0540">Nuclease</keyword>
<protein>
    <recommendedName>
        <fullName evidence="6">Integrase catalytic domain-containing protein</fullName>
    </recommendedName>
</protein>
<dbReference type="GO" id="GO:0015074">
    <property type="term" value="P:DNA integration"/>
    <property type="evidence" value="ECO:0007669"/>
    <property type="project" value="InterPro"/>
</dbReference>
<dbReference type="GO" id="GO:0003676">
    <property type="term" value="F:nucleic acid binding"/>
    <property type="evidence" value="ECO:0007669"/>
    <property type="project" value="InterPro"/>
</dbReference>
<dbReference type="WBParaSite" id="TREG1_73790.1">
    <property type="protein sequence ID" value="TREG1_73790.1"/>
    <property type="gene ID" value="TREG1_73790"/>
</dbReference>
<dbReference type="Pfam" id="PF17921">
    <property type="entry name" value="Integrase_H2C2"/>
    <property type="match status" value="1"/>
</dbReference>
<dbReference type="GO" id="GO:0004519">
    <property type="term" value="F:endonuclease activity"/>
    <property type="evidence" value="ECO:0007669"/>
    <property type="project" value="UniProtKB-KW"/>
</dbReference>
<dbReference type="InterPro" id="IPR001584">
    <property type="entry name" value="Integrase_cat-core"/>
</dbReference>
<dbReference type="Gene3D" id="2.40.70.10">
    <property type="entry name" value="Acid Proteases"/>
    <property type="match status" value="1"/>
</dbReference>
<evidence type="ECO:0000256" key="5">
    <source>
        <dbReference type="SAM" id="MobiDB-lite"/>
    </source>
</evidence>
<evidence type="ECO:0000256" key="3">
    <source>
        <dbReference type="ARBA" id="ARBA00022722"/>
    </source>
</evidence>
<feature type="region of interest" description="Disordered" evidence="5">
    <location>
        <begin position="880"/>
        <end position="923"/>
    </location>
</feature>